<name>A0ABP7AM36_9ACTN</name>
<accession>A0ABP7AM36</accession>
<proteinExistence type="predicted"/>
<dbReference type="EMBL" id="BAAAZO010000012">
    <property type="protein sequence ID" value="GAA3635800.1"/>
    <property type="molecule type" value="Genomic_DNA"/>
</dbReference>
<evidence type="ECO:0000313" key="1">
    <source>
        <dbReference type="EMBL" id="GAA3635800.1"/>
    </source>
</evidence>
<comment type="caution">
    <text evidence="1">The sequence shown here is derived from an EMBL/GenBank/DDBJ whole genome shotgun (WGS) entry which is preliminary data.</text>
</comment>
<evidence type="ECO:0008006" key="3">
    <source>
        <dbReference type="Google" id="ProtNLM"/>
    </source>
</evidence>
<gene>
    <name evidence="1" type="ORF">GCM10022223_62800</name>
</gene>
<dbReference type="RefSeq" id="WP_231488780.1">
    <property type="nucleotide sequence ID" value="NZ_BAAAZO010000012.1"/>
</dbReference>
<evidence type="ECO:0000313" key="2">
    <source>
        <dbReference type="Proteomes" id="UP001501074"/>
    </source>
</evidence>
<dbReference type="Proteomes" id="UP001501074">
    <property type="component" value="Unassembled WGS sequence"/>
</dbReference>
<organism evidence="1 2">
    <name type="scientific">Kineosporia mesophila</name>
    <dbReference type="NCBI Taxonomy" id="566012"/>
    <lineage>
        <taxon>Bacteria</taxon>
        <taxon>Bacillati</taxon>
        <taxon>Actinomycetota</taxon>
        <taxon>Actinomycetes</taxon>
        <taxon>Kineosporiales</taxon>
        <taxon>Kineosporiaceae</taxon>
        <taxon>Kineosporia</taxon>
    </lineage>
</organism>
<reference evidence="2" key="1">
    <citation type="journal article" date="2019" name="Int. J. Syst. Evol. Microbiol.">
        <title>The Global Catalogue of Microorganisms (GCM) 10K type strain sequencing project: providing services to taxonomists for standard genome sequencing and annotation.</title>
        <authorList>
            <consortium name="The Broad Institute Genomics Platform"/>
            <consortium name="The Broad Institute Genome Sequencing Center for Infectious Disease"/>
            <person name="Wu L."/>
            <person name="Ma J."/>
        </authorList>
    </citation>
    <scope>NUCLEOTIDE SEQUENCE [LARGE SCALE GENOMIC DNA]</scope>
    <source>
        <strain evidence="2">JCM 16902</strain>
    </source>
</reference>
<protein>
    <recommendedName>
        <fullName evidence="3">Transposase</fullName>
    </recommendedName>
</protein>
<sequence>MLYDRRKDAVRAYCGRRTGSLDAADDVAARIDDEHHVDPTTVQRP</sequence>
<keyword evidence="2" id="KW-1185">Reference proteome</keyword>